<keyword evidence="4 11" id="KW-0328">Glycosyltransferase</keyword>
<name>A0AAJ6QMP3_9ACAR</name>
<comment type="subcellular location">
    <subcellularLocation>
        <location evidence="1 11">Membrane</location>
        <topology evidence="1 11">Single-pass type II membrane protein</topology>
    </subcellularLocation>
</comment>
<comment type="similarity">
    <text evidence="3 11">Belongs to the glycosyltransferase 7 family.</text>
</comment>
<evidence type="ECO:0000313" key="15">
    <source>
        <dbReference type="RefSeq" id="XP_003737876.1"/>
    </source>
</evidence>
<dbReference type="InterPro" id="IPR027791">
    <property type="entry name" value="Galactosyl_T_C"/>
</dbReference>
<evidence type="ECO:0000256" key="2">
    <source>
        <dbReference type="ARBA" id="ARBA00004922"/>
    </source>
</evidence>
<dbReference type="Gene3D" id="3.90.550.10">
    <property type="entry name" value="Spore Coat Polysaccharide Biosynthesis Protein SpsA, Chain A"/>
    <property type="match status" value="1"/>
</dbReference>
<protein>
    <recommendedName>
        <fullName evidence="11">Beta-1,4-N-acetylgalactosaminyltransferase</fullName>
        <ecNumber evidence="11">2.4.1.-</ecNumber>
    </recommendedName>
    <alternativeName>
        <fullName evidence="11">Beta-4-GalNAcT</fullName>
    </alternativeName>
</protein>
<comment type="function">
    <text evidence="11">Catalyzes the transfer of galactose onto proteins or lipids.</text>
</comment>
<gene>
    <name evidence="15" type="primary">LOC100899811</name>
</gene>
<feature type="transmembrane region" description="Helical" evidence="11">
    <location>
        <begin position="32"/>
        <end position="56"/>
    </location>
</feature>
<feature type="domain" description="Galactosyltransferase C-terminal" evidence="12">
    <location>
        <begin position="155"/>
        <end position="230"/>
    </location>
</feature>
<dbReference type="InterPro" id="IPR027995">
    <property type="entry name" value="Galactosyl_T_N"/>
</dbReference>
<dbReference type="Proteomes" id="UP000694867">
    <property type="component" value="Unplaced"/>
</dbReference>
<organism evidence="14 15">
    <name type="scientific">Galendromus occidentalis</name>
    <name type="common">western predatory mite</name>
    <dbReference type="NCBI Taxonomy" id="34638"/>
    <lineage>
        <taxon>Eukaryota</taxon>
        <taxon>Metazoa</taxon>
        <taxon>Ecdysozoa</taxon>
        <taxon>Arthropoda</taxon>
        <taxon>Chelicerata</taxon>
        <taxon>Arachnida</taxon>
        <taxon>Acari</taxon>
        <taxon>Parasitiformes</taxon>
        <taxon>Mesostigmata</taxon>
        <taxon>Gamasina</taxon>
        <taxon>Phytoseioidea</taxon>
        <taxon>Phytoseiidae</taxon>
        <taxon>Typhlodrominae</taxon>
        <taxon>Galendromus</taxon>
    </lineage>
</organism>
<dbReference type="GO" id="GO:0005794">
    <property type="term" value="C:Golgi apparatus"/>
    <property type="evidence" value="ECO:0007669"/>
    <property type="project" value="TreeGrafter"/>
</dbReference>
<reference evidence="15" key="1">
    <citation type="submission" date="2025-08" db="UniProtKB">
        <authorList>
            <consortium name="RefSeq"/>
        </authorList>
    </citation>
    <scope>IDENTIFICATION</scope>
</reference>
<dbReference type="GO" id="GO:0005975">
    <property type="term" value="P:carbohydrate metabolic process"/>
    <property type="evidence" value="ECO:0007669"/>
    <property type="project" value="InterPro"/>
</dbReference>
<dbReference type="GO" id="GO:0046525">
    <property type="term" value="F:xylosylprotein 4-beta-galactosyltransferase activity"/>
    <property type="evidence" value="ECO:0007669"/>
    <property type="project" value="TreeGrafter"/>
</dbReference>
<evidence type="ECO:0000256" key="10">
    <source>
        <dbReference type="ARBA" id="ARBA00023180"/>
    </source>
</evidence>
<evidence type="ECO:0000256" key="3">
    <source>
        <dbReference type="ARBA" id="ARBA00005735"/>
    </source>
</evidence>
<dbReference type="RefSeq" id="XP_003737876.1">
    <property type="nucleotide sequence ID" value="XM_003737828.2"/>
</dbReference>
<dbReference type="AlphaFoldDB" id="A0AAJ6QMP3"/>
<evidence type="ECO:0000256" key="6">
    <source>
        <dbReference type="ARBA" id="ARBA00022692"/>
    </source>
</evidence>
<dbReference type="SUPFAM" id="SSF53448">
    <property type="entry name" value="Nucleotide-diphospho-sugar transferases"/>
    <property type="match status" value="1"/>
</dbReference>
<dbReference type="Pfam" id="PF13733">
    <property type="entry name" value="Glyco_transf_7N"/>
    <property type="match status" value="1"/>
</dbReference>
<dbReference type="Pfam" id="PF02709">
    <property type="entry name" value="Glyco_transf_7C"/>
    <property type="match status" value="1"/>
</dbReference>
<evidence type="ECO:0000256" key="11">
    <source>
        <dbReference type="RuleBase" id="RU368121"/>
    </source>
</evidence>
<keyword evidence="11" id="KW-0479">Metal-binding</keyword>
<dbReference type="PANTHER" id="PTHR19300:SF30">
    <property type="entry name" value="BETA-1,4-GALACTOSYLTRANSFERASE 7"/>
    <property type="match status" value="1"/>
</dbReference>
<dbReference type="EC" id="2.4.1.-" evidence="11"/>
<keyword evidence="10 11" id="KW-0325">Glycoprotein</keyword>
<evidence type="ECO:0000256" key="5">
    <source>
        <dbReference type="ARBA" id="ARBA00022679"/>
    </source>
</evidence>
<dbReference type="GO" id="GO:0016020">
    <property type="term" value="C:membrane"/>
    <property type="evidence" value="ECO:0007669"/>
    <property type="project" value="UniProtKB-SubCell"/>
</dbReference>
<evidence type="ECO:0000256" key="1">
    <source>
        <dbReference type="ARBA" id="ARBA00004606"/>
    </source>
</evidence>
<evidence type="ECO:0000256" key="9">
    <source>
        <dbReference type="ARBA" id="ARBA00023136"/>
    </source>
</evidence>
<keyword evidence="8 11" id="KW-1133">Transmembrane helix</keyword>
<dbReference type="CTD" id="42991"/>
<evidence type="ECO:0000313" key="14">
    <source>
        <dbReference type="Proteomes" id="UP000694867"/>
    </source>
</evidence>
<dbReference type="InterPro" id="IPR029044">
    <property type="entry name" value="Nucleotide-diphossugar_trans"/>
</dbReference>
<comment type="cofactor">
    <cofactor evidence="11">
        <name>Mn(2+)</name>
        <dbReference type="ChEBI" id="CHEBI:29035"/>
    </cofactor>
</comment>
<dbReference type="PRINTS" id="PR02050">
    <property type="entry name" value="B14GALTRFASE"/>
</dbReference>
<dbReference type="InterPro" id="IPR003859">
    <property type="entry name" value="Galactosyl_T"/>
</dbReference>
<evidence type="ECO:0000256" key="8">
    <source>
        <dbReference type="ARBA" id="ARBA00022989"/>
    </source>
</evidence>
<feature type="domain" description="Galactosyltransferase N-terminal" evidence="13">
    <location>
        <begin position="61"/>
        <end position="145"/>
    </location>
</feature>
<keyword evidence="5 11" id="KW-0808">Transferase</keyword>
<evidence type="ECO:0000259" key="12">
    <source>
        <dbReference type="Pfam" id="PF02709"/>
    </source>
</evidence>
<dbReference type="GO" id="GO:0030166">
    <property type="term" value="P:proteoglycan biosynthetic process"/>
    <property type="evidence" value="ECO:0007669"/>
    <property type="project" value="TreeGrafter"/>
</dbReference>
<dbReference type="GO" id="GO:0046872">
    <property type="term" value="F:metal ion binding"/>
    <property type="evidence" value="ECO:0007669"/>
    <property type="project" value="UniProtKB-UniRule"/>
</dbReference>
<dbReference type="KEGG" id="goe:100899811"/>
<dbReference type="PANTHER" id="PTHR19300">
    <property type="entry name" value="BETA-1,4-GALACTOSYLTRANSFERASE"/>
    <property type="match status" value="1"/>
</dbReference>
<keyword evidence="14" id="KW-1185">Reference proteome</keyword>
<evidence type="ECO:0000256" key="7">
    <source>
        <dbReference type="ARBA" id="ARBA00022968"/>
    </source>
</evidence>
<sequence>MKGHVNVYVWKRIRKAVKDLEMGFAPRKVRQLFFAGIVLCVLCTLFLVCFLSFGILEHPYTHRLAVIVPFRDRFEELIEFVPHIGRFLKAQGVAYRIIVVNQGDTYRFNRGALINIGYHVSKAQCDYLVMHDVDLLPMNSKLSYRYPQQEEVIHHLAAPHLHPKYHYATFVGGILMMRHETFARLDGLSNKYFGWGLEDDEFYVRIKEAEFTLERPAVDIGTGINNTFKHMHDARRRPRDMARLGNQREESRRRDRVTGLHNVVYRLQSHHKMQIDGISADVFNVFLHCDVTRTPWCEKPKTKRAQAG</sequence>
<dbReference type="GeneID" id="100899811"/>
<comment type="pathway">
    <text evidence="2 11">Protein modification; protein glycosylation.</text>
</comment>
<keyword evidence="9 11" id="KW-0472">Membrane</keyword>
<evidence type="ECO:0000256" key="4">
    <source>
        <dbReference type="ARBA" id="ARBA00022676"/>
    </source>
</evidence>
<proteinExistence type="inferred from homology"/>
<accession>A0AAJ6QMP3</accession>
<keyword evidence="7 11" id="KW-0735">Signal-anchor</keyword>
<keyword evidence="11" id="KW-0464">Manganese</keyword>
<keyword evidence="6 11" id="KW-0812">Transmembrane</keyword>
<evidence type="ECO:0000259" key="13">
    <source>
        <dbReference type="Pfam" id="PF13733"/>
    </source>
</evidence>